<name>A0A1Y1L3S3_PHOPY</name>
<organism evidence="4">
    <name type="scientific">Photinus pyralis</name>
    <name type="common">Common eastern firefly</name>
    <name type="synonym">Lampyris pyralis</name>
    <dbReference type="NCBI Taxonomy" id="7054"/>
    <lineage>
        <taxon>Eukaryota</taxon>
        <taxon>Metazoa</taxon>
        <taxon>Ecdysozoa</taxon>
        <taxon>Arthropoda</taxon>
        <taxon>Hexapoda</taxon>
        <taxon>Insecta</taxon>
        <taxon>Pterygota</taxon>
        <taxon>Neoptera</taxon>
        <taxon>Endopterygota</taxon>
        <taxon>Coleoptera</taxon>
        <taxon>Polyphaga</taxon>
        <taxon>Elateriformia</taxon>
        <taxon>Elateroidea</taxon>
        <taxon>Lampyridae</taxon>
        <taxon>Lampyrinae</taxon>
        <taxon>Photinus</taxon>
    </lineage>
</organism>
<dbReference type="Pfam" id="PF00589">
    <property type="entry name" value="Phage_integrase"/>
    <property type="match status" value="1"/>
</dbReference>
<feature type="region of interest" description="Disordered" evidence="2">
    <location>
        <begin position="1"/>
        <end position="25"/>
    </location>
</feature>
<feature type="region of interest" description="Disordered" evidence="2">
    <location>
        <begin position="75"/>
        <end position="95"/>
    </location>
</feature>
<evidence type="ECO:0000313" key="4">
    <source>
        <dbReference type="EMBL" id="JAV68343.1"/>
    </source>
</evidence>
<dbReference type="InterPro" id="IPR011010">
    <property type="entry name" value="DNA_brk_join_enz"/>
</dbReference>
<reference evidence="4" key="1">
    <citation type="journal article" date="2016" name="Sci. Rep.">
        <title>Molecular characterization of firefly nuptial gifts: a multi-omics approach sheds light on postcopulatory sexual selection.</title>
        <authorList>
            <person name="Al-Wathiqui N."/>
            <person name="Fallon T.R."/>
            <person name="South A."/>
            <person name="Weng J.K."/>
            <person name="Lewis S.M."/>
        </authorList>
    </citation>
    <scope>NUCLEOTIDE SEQUENCE</scope>
</reference>
<protein>
    <recommendedName>
        <fullName evidence="3">Tyr recombinase domain-containing protein</fullName>
    </recommendedName>
</protein>
<feature type="compositionally biased region" description="Polar residues" evidence="2">
    <location>
        <begin position="77"/>
        <end position="95"/>
    </location>
</feature>
<dbReference type="SUPFAM" id="SSF56349">
    <property type="entry name" value="DNA breaking-rejoining enzymes"/>
    <property type="match status" value="1"/>
</dbReference>
<dbReference type="GO" id="GO:0006310">
    <property type="term" value="P:DNA recombination"/>
    <property type="evidence" value="ECO:0007669"/>
    <property type="project" value="UniProtKB-KW"/>
</dbReference>
<dbReference type="EMBL" id="GEZM01065747">
    <property type="protein sequence ID" value="JAV68343.1"/>
    <property type="molecule type" value="Transcribed_RNA"/>
</dbReference>
<dbReference type="InterPro" id="IPR013762">
    <property type="entry name" value="Integrase-like_cat_sf"/>
</dbReference>
<sequence length="115" mass="12776">MGKWMNDSAKRAGLNTTDKKITNHSSRATAVSTLAKSGVGEQQIIKITGHSNANSIKPYLQLDKEHHEQILKKMRQDPTSTVEMNSATSTSYNAPKTNNNVYNNCTFNCTNLYLN</sequence>
<evidence type="ECO:0000256" key="1">
    <source>
        <dbReference type="ARBA" id="ARBA00023172"/>
    </source>
</evidence>
<evidence type="ECO:0000259" key="3">
    <source>
        <dbReference type="Pfam" id="PF00589"/>
    </source>
</evidence>
<proteinExistence type="predicted"/>
<accession>A0A1Y1L3S3</accession>
<keyword evidence="1" id="KW-0233">DNA recombination</keyword>
<evidence type="ECO:0000256" key="2">
    <source>
        <dbReference type="SAM" id="MobiDB-lite"/>
    </source>
</evidence>
<dbReference type="AlphaFoldDB" id="A0A1Y1L3S3"/>
<feature type="domain" description="Tyr recombinase" evidence="3">
    <location>
        <begin position="5"/>
        <end position="66"/>
    </location>
</feature>
<dbReference type="InterPro" id="IPR002104">
    <property type="entry name" value="Integrase_catalytic"/>
</dbReference>
<dbReference type="Gene3D" id="1.10.443.10">
    <property type="entry name" value="Intergrase catalytic core"/>
    <property type="match status" value="1"/>
</dbReference>
<dbReference type="GO" id="GO:0003677">
    <property type="term" value="F:DNA binding"/>
    <property type="evidence" value="ECO:0007669"/>
    <property type="project" value="InterPro"/>
</dbReference>
<dbReference type="GO" id="GO:0015074">
    <property type="term" value="P:DNA integration"/>
    <property type="evidence" value="ECO:0007669"/>
    <property type="project" value="InterPro"/>
</dbReference>